<dbReference type="PRINTS" id="PR01042">
    <property type="entry name" value="TRNASYNTHASP"/>
</dbReference>
<dbReference type="InterPro" id="IPR004364">
    <property type="entry name" value="Aa-tRNA-synt_II"/>
</dbReference>
<proteinExistence type="inferred from homology"/>
<evidence type="ECO:0000256" key="11">
    <source>
        <dbReference type="SAM" id="MobiDB-lite"/>
    </source>
</evidence>
<evidence type="ECO:0000256" key="10">
    <source>
        <dbReference type="ARBA" id="ARBA00047904"/>
    </source>
</evidence>
<dbReference type="EMBL" id="CYKH01000062">
    <property type="protein sequence ID" value="CUE67699.1"/>
    <property type="molecule type" value="Genomic_DNA"/>
</dbReference>
<evidence type="ECO:0000256" key="1">
    <source>
        <dbReference type="ARBA" id="ARBA00004496"/>
    </source>
</evidence>
<evidence type="ECO:0000313" key="14">
    <source>
        <dbReference type="Proteomes" id="UP000051952"/>
    </source>
</evidence>
<dbReference type="InterPro" id="IPR045864">
    <property type="entry name" value="aa-tRNA-synth_II/BPL/LPL"/>
</dbReference>
<gene>
    <name evidence="13" type="ORF">BSAL_51480</name>
</gene>
<feature type="compositionally biased region" description="Basic and acidic residues" evidence="11">
    <location>
        <begin position="41"/>
        <end position="51"/>
    </location>
</feature>
<comment type="catalytic activity">
    <reaction evidence="10">
        <text>tRNA(Asp) + L-aspartate + ATP = L-aspartyl-tRNA(Asp) + AMP + diphosphate</text>
        <dbReference type="Rhea" id="RHEA:19649"/>
        <dbReference type="Rhea" id="RHEA-COMP:9660"/>
        <dbReference type="Rhea" id="RHEA-COMP:9678"/>
        <dbReference type="ChEBI" id="CHEBI:29991"/>
        <dbReference type="ChEBI" id="CHEBI:30616"/>
        <dbReference type="ChEBI" id="CHEBI:33019"/>
        <dbReference type="ChEBI" id="CHEBI:78442"/>
        <dbReference type="ChEBI" id="CHEBI:78516"/>
        <dbReference type="ChEBI" id="CHEBI:456215"/>
        <dbReference type="EC" id="6.1.1.12"/>
    </reaction>
</comment>
<dbReference type="GO" id="GO:0005524">
    <property type="term" value="F:ATP binding"/>
    <property type="evidence" value="ECO:0007669"/>
    <property type="project" value="UniProtKB-KW"/>
</dbReference>
<evidence type="ECO:0000313" key="13">
    <source>
        <dbReference type="EMBL" id="CUE67699.1"/>
    </source>
</evidence>
<keyword evidence="14" id="KW-1185">Reference proteome</keyword>
<evidence type="ECO:0000256" key="4">
    <source>
        <dbReference type="ARBA" id="ARBA00022490"/>
    </source>
</evidence>
<dbReference type="OrthoDB" id="372395at2759"/>
<accession>A0A0S4INT6</accession>
<protein>
    <recommendedName>
        <fullName evidence="3">aspartate--tRNA ligase</fullName>
        <ecNumber evidence="3">6.1.1.12</ecNumber>
    </recommendedName>
</protein>
<evidence type="ECO:0000259" key="12">
    <source>
        <dbReference type="PROSITE" id="PS50862"/>
    </source>
</evidence>
<evidence type="ECO:0000256" key="8">
    <source>
        <dbReference type="ARBA" id="ARBA00022917"/>
    </source>
</evidence>
<dbReference type="GO" id="GO:0003723">
    <property type="term" value="F:RNA binding"/>
    <property type="evidence" value="ECO:0007669"/>
    <property type="project" value="TreeGrafter"/>
</dbReference>
<evidence type="ECO:0000256" key="9">
    <source>
        <dbReference type="ARBA" id="ARBA00023146"/>
    </source>
</evidence>
<dbReference type="Pfam" id="PF00152">
    <property type="entry name" value="tRNA-synt_2"/>
    <property type="match status" value="1"/>
</dbReference>
<keyword evidence="8" id="KW-0648">Protein biosynthesis</keyword>
<feature type="compositionally biased region" description="Basic residues" evidence="11">
    <location>
        <begin position="31"/>
        <end position="40"/>
    </location>
</feature>
<feature type="domain" description="Aminoacyl-transfer RNA synthetases class-II family profile" evidence="12">
    <location>
        <begin position="285"/>
        <end position="565"/>
    </location>
</feature>
<dbReference type="OMA" id="HYSEEVI"/>
<dbReference type="InterPro" id="IPR002312">
    <property type="entry name" value="Asp/Asn-tRNA-synth_IIb"/>
</dbReference>
<keyword evidence="9 13" id="KW-0030">Aminoacyl-tRNA synthetase</keyword>
<comment type="subcellular location">
    <subcellularLocation>
        <location evidence="1">Cytoplasm</location>
    </subcellularLocation>
</comment>
<evidence type="ECO:0000256" key="5">
    <source>
        <dbReference type="ARBA" id="ARBA00022598"/>
    </source>
</evidence>
<dbReference type="AlphaFoldDB" id="A0A0S4INT6"/>
<dbReference type="GO" id="GO:0006422">
    <property type="term" value="P:aspartyl-tRNA aminoacylation"/>
    <property type="evidence" value="ECO:0007669"/>
    <property type="project" value="InterPro"/>
</dbReference>
<dbReference type="Gene3D" id="3.30.930.10">
    <property type="entry name" value="Bira Bifunctional Protein, Domain 2"/>
    <property type="match status" value="1"/>
</dbReference>
<dbReference type="Proteomes" id="UP000051952">
    <property type="component" value="Unassembled WGS sequence"/>
</dbReference>
<dbReference type="VEuPathDB" id="TriTrypDB:BSAL_51480"/>
<organism evidence="13 14">
    <name type="scientific">Bodo saltans</name>
    <name type="common">Flagellated protozoan</name>
    <dbReference type="NCBI Taxonomy" id="75058"/>
    <lineage>
        <taxon>Eukaryota</taxon>
        <taxon>Discoba</taxon>
        <taxon>Euglenozoa</taxon>
        <taxon>Kinetoplastea</taxon>
        <taxon>Metakinetoplastina</taxon>
        <taxon>Eubodonida</taxon>
        <taxon>Bodonidae</taxon>
        <taxon>Bodo</taxon>
    </lineage>
</organism>
<reference evidence="14" key="1">
    <citation type="submission" date="2015-09" db="EMBL/GenBank/DDBJ databases">
        <authorList>
            <consortium name="Pathogen Informatics"/>
        </authorList>
    </citation>
    <scope>NUCLEOTIDE SEQUENCE [LARGE SCALE GENOMIC DNA]</scope>
    <source>
        <strain evidence="14">Lake Konstanz</strain>
    </source>
</reference>
<evidence type="ECO:0000256" key="2">
    <source>
        <dbReference type="ARBA" id="ARBA00005312"/>
    </source>
</evidence>
<keyword evidence="7" id="KW-0067">ATP-binding</keyword>
<keyword evidence="6" id="KW-0547">Nucleotide-binding</keyword>
<evidence type="ECO:0000256" key="7">
    <source>
        <dbReference type="ARBA" id="ARBA00022840"/>
    </source>
</evidence>
<dbReference type="InterPro" id="IPR004523">
    <property type="entry name" value="Asp-tRNA_synthase_2"/>
</dbReference>
<dbReference type="GO" id="GO:0005829">
    <property type="term" value="C:cytosol"/>
    <property type="evidence" value="ECO:0007669"/>
    <property type="project" value="TreeGrafter"/>
</dbReference>
<dbReference type="PANTHER" id="PTHR43450:SF1">
    <property type="entry name" value="ASPARTATE--TRNA LIGASE, CYTOPLASMIC"/>
    <property type="match status" value="1"/>
</dbReference>
<dbReference type="SUPFAM" id="SSF55681">
    <property type="entry name" value="Class II aaRS and biotin synthetases"/>
    <property type="match status" value="1"/>
</dbReference>
<dbReference type="PANTHER" id="PTHR43450">
    <property type="entry name" value="ASPARTYL-TRNA SYNTHETASE"/>
    <property type="match status" value="1"/>
</dbReference>
<dbReference type="InterPro" id="IPR012340">
    <property type="entry name" value="NA-bd_OB-fold"/>
</dbReference>
<dbReference type="GO" id="GO:0004815">
    <property type="term" value="F:aspartate-tRNA ligase activity"/>
    <property type="evidence" value="ECO:0007669"/>
    <property type="project" value="UniProtKB-EC"/>
</dbReference>
<dbReference type="EC" id="6.1.1.12" evidence="3"/>
<keyword evidence="5" id="KW-0436">Ligase</keyword>
<feature type="compositionally biased region" description="Polar residues" evidence="11">
    <location>
        <begin position="1"/>
        <end position="17"/>
    </location>
</feature>
<dbReference type="PROSITE" id="PS50862">
    <property type="entry name" value="AA_TRNA_LIGASE_II"/>
    <property type="match status" value="1"/>
</dbReference>
<evidence type="ECO:0000256" key="6">
    <source>
        <dbReference type="ARBA" id="ARBA00022741"/>
    </source>
</evidence>
<dbReference type="SUPFAM" id="SSF50249">
    <property type="entry name" value="Nucleic acid-binding proteins"/>
    <property type="match status" value="1"/>
</dbReference>
<feature type="region of interest" description="Disordered" evidence="11">
    <location>
        <begin position="1"/>
        <end position="51"/>
    </location>
</feature>
<dbReference type="Gene3D" id="2.40.50.140">
    <property type="entry name" value="Nucleic acid-binding proteins"/>
    <property type="match status" value="1"/>
</dbReference>
<evidence type="ECO:0000256" key="3">
    <source>
        <dbReference type="ARBA" id="ARBA00012841"/>
    </source>
</evidence>
<sequence length="567" mass="63608">MNTSEVSSQQAATSPSLVVSADAQRVGESKAHKKLRRSSVRRHEEEARAQEKADTLAANLIVFKGTFGVTVLPQEQTPASHAQTFHEIDSLNMSLEGMSVIVRARVHTVTKKGKLAFMMLRDNQCSVQATAVTGDLQAPKELIDFIGQIPVESIVDVVGVVARVEVPINIATQRDVEVKISKVHIVSQASRALPFTAQDAKINDAINLSTRLDHRWMDLRSQAANAIFKIQSRVGQYFREFLTDLDFTEIHSPRIARHSTKVRDDILTESPQLYAQMAVQGDLKRVFEVGPVYRPYHSNTHRHLTEFVGLDMEMAINEHYYEVLDVAEALFGFMFVKLLKHTKELEAIRAQYTFEDLVFQVTPETIAELGIGIIDENVPSTDEYLACIHNRERRMIRIPYAKCIALVNSSQPHKLEEADYMSVSDERLLGRLVRQRYGVDWFVCDGLPATFRRCCTMPSAGDDRFSNSFGVYVRGTKVASGAQRLHHASQLISAAPPNNSALVHHIPFTESLQCGSWPHGGFRAGLERIVMQYLSLPNIRFASLSAKVEIDAPIFAHDPKSLRLPFY</sequence>
<dbReference type="InterPro" id="IPR006195">
    <property type="entry name" value="aa-tRNA-synth_II"/>
</dbReference>
<name>A0A0S4INT6_BODSA</name>
<comment type="similarity">
    <text evidence="2">Belongs to the class-II aminoacyl-tRNA synthetase family. Type 2 subfamily.</text>
</comment>
<dbReference type="GO" id="GO:0017101">
    <property type="term" value="C:aminoacyl-tRNA synthetase multienzyme complex"/>
    <property type="evidence" value="ECO:0007669"/>
    <property type="project" value="TreeGrafter"/>
</dbReference>
<keyword evidence="4" id="KW-0963">Cytoplasm</keyword>